<evidence type="ECO:0008006" key="4">
    <source>
        <dbReference type="Google" id="ProtNLM"/>
    </source>
</evidence>
<keyword evidence="1" id="KW-1133">Transmembrane helix</keyword>
<dbReference type="STRING" id="1305675.BFG57_15705"/>
<dbReference type="Proteomes" id="UP000095209">
    <property type="component" value="Unassembled WGS sequence"/>
</dbReference>
<keyword evidence="3" id="KW-1185">Reference proteome</keyword>
<dbReference type="OrthoDB" id="1706490at2"/>
<evidence type="ECO:0000313" key="3">
    <source>
        <dbReference type="Proteomes" id="UP000095209"/>
    </source>
</evidence>
<proteinExistence type="predicted"/>
<reference evidence="2 3" key="1">
    <citation type="submission" date="2016-08" db="EMBL/GenBank/DDBJ databases">
        <title>Genome of Bacillus solimangrovi GH2-4.</title>
        <authorList>
            <person name="Lim S."/>
            <person name="Kim B.-C."/>
        </authorList>
    </citation>
    <scope>NUCLEOTIDE SEQUENCE [LARGE SCALE GENOMIC DNA]</scope>
    <source>
        <strain evidence="2 3">GH2-4</strain>
    </source>
</reference>
<protein>
    <recommendedName>
        <fullName evidence="4">ABC transporter permease</fullName>
    </recommendedName>
</protein>
<comment type="caution">
    <text evidence="2">The sequence shown here is derived from an EMBL/GenBank/DDBJ whole genome shotgun (WGS) entry which is preliminary data.</text>
</comment>
<evidence type="ECO:0000313" key="2">
    <source>
        <dbReference type="EMBL" id="OEH92500.1"/>
    </source>
</evidence>
<name>A0A1E5LEK2_9BACI</name>
<dbReference type="AlphaFoldDB" id="A0A1E5LEK2"/>
<sequence>MKSKKSLFNVGIVKQDLRQHGWVSVLYLLGLLFALPLQMLMINEDSFRSTYDNLETYFDIGVTIQIIFIYTLSILAGIFLFRYLQTKDLEVR</sequence>
<organism evidence="2 3">
    <name type="scientific">Bacillus solimangrovi</name>
    <dbReference type="NCBI Taxonomy" id="1305675"/>
    <lineage>
        <taxon>Bacteria</taxon>
        <taxon>Bacillati</taxon>
        <taxon>Bacillota</taxon>
        <taxon>Bacilli</taxon>
        <taxon>Bacillales</taxon>
        <taxon>Bacillaceae</taxon>
        <taxon>Bacillus</taxon>
    </lineage>
</organism>
<keyword evidence="1" id="KW-0812">Transmembrane</keyword>
<feature type="transmembrane region" description="Helical" evidence="1">
    <location>
        <begin position="62"/>
        <end position="84"/>
    </location>
</feature>
<gene>
    <name evidence="2" type="ORF">BFG57_15705</name>
</gene>
<accession>A0A1E5LEK2</accession>
<keyword evidence="1" id="KW-0472">Membrane</keyword>
<feature type="transmembrane region" description="Helical" evidence="1">
    <location>
        <begin position="21"/>
        <end position="42"/>
    </location>
</feature>
<dbReference type="RefSeq" id="WP_069717502.1">
    <property type="nucleotide sequence ID" value="NZ_MJEH01000027.1"/>
</dbReference>
<evidence type="ECO:0000256" key="1">
    <source>
        <dbReference type="SAM" id="Phobius"/>
    </source>
</evidence>
<dbReference type="EMBL" id="MJEH01000027">
    <property type="protein sequence ID" value="OEH92500.1"/>
    <property type="molecule type" value="Genomic_DNA"/>
</dbReference>